<comment type="caution">
    <text evidence="3">The sequence shown here is derived from an EMBL/GenBank/DDBJ whole genome shotgun (WGS) entry which is preliminary data.</text>
</comment>
<evidence type="ECO:0000256" key="1">
    <source>
        <dbReference type="SAM" id="MobiDB-lite"/>
    </source>
</evidence>
<reference evidence="3 4" key="1">
    <citation type="submission" date="2018-10" db="EMBL/GenBank/DDBJ databases">
        <title>Phylogenomics of Brevibacillus.</title>
        <authorList>
            <person name="Dunlap C."/>
        </authorList>
    </citation>
    <scope>NUCLEOTIDE SEQUENCE [LARGE SCALE GENOMIC DNA]</scope>
    <source>
        <strain evidence="3 4">JCM 15716</strain>
    </source>
</reference>
<feature type="region of interest" description="Disordered" evidence="1">
    <location>
        <begin position="24"/>
        <end position="44"/>
    </location>
</feature>
<organism evidence="3 4">
    <name type="scientific">Brevibacillus fluminis</name>
    <dbReference type="NCBI Taxonomy" id="511487"/>
    <lineage>
        <taxon>Bacteria</taxon>
        <taxon>Bacillati</taxon>
        <taxon>Bacillota</taxon>
        <taxon>Bacilli</taxon>
        <taxon>Bacillales</taxon>
        <taxon>Paenibacillaceae</taxon>
        <taxon>Brevibacillus</taxon>
    </lineage>
</organism>
<dbReference type="OrthoDB" id="2364568at2"/>
<dbReference type="PROSITE" id="PS51257">
    <property type="entry name" value="PROKAR_LIPOPROTEIN"/>
    <property type="match status" value="1"/>
</dbReference>
<gene>
    <name evidence="3" type="ORF">EDM56_07015</name>
</gene>
<keyword evidence="4" id="KW-1185">Reference proteome</keyword>
<dbReference type="AlphaFoldDB" id="A0A3M8DRZ1"/>
<evidence type="ECO:0000313" key="4">
    <source>
        <dbReference type="Proteomes" id="UP000271031"/>
    </source>
</evidence>
<dbReference type="Proteomes" id="UP000271031">
    <property type="component" value="Unassembled WGS sequence"/>
</dbReference>
<sequence>MNKHRLWLSSLLVLTLIACSRSSTPTKPQQAAGEKPHTAAKTAPKQLASPQIIVHAKALNPITLQLTFEKPLPPEDLVLRHARNNFAFTAGLSIRNVPRLKSGTKSTYLIPTTVQKTGNRYILTYKGNTTASFDANPLKLPFAGVKQVSHDTFEVESFLSQRVTDYQNVIADTAGKRMGLSFELDDHNRFQGKSYQIIPSLRDAQIFVIPKGGNAIITASYVPHTQSTDGRQAPKFRLPEGVVFKPGITYTITSDWATIDRNNLLAGKIAPLQIKAVKRFTPSAVEVVLAIDPKDEVFASRSIVLAAPNGHRMKAIYRENSRKGASGIFDVQAGATLENGRTYAVQPAGAWAIANHVKVRP</sequence>
<accession>A0A3M8DRZ1</accession>
<dbReference type="RefSeq" id="WP_122917187.1">
    <property type="nucleotide sequence ID" value="NZ_RHHQ01000007.1"/>
</dbReference>
<keyword evidence="2" id="KW-0732">Signal</keyword>
<dbReference type="EMBL" id="RHHQ01000007">
    <property type="protein sequence ID" value="RNB90259.1"/>
    <property type="molecule type" value="Genomic_DNA"/>
</dbReference>
<name>A0A3M8DRZ1_9BACL</name>
<evidence type="ECO:0000313" key="3">
    <source>
        <dbReference type="EMBL" id="RNB90259.1"/>
    </source>
</evidence>
<protein>
    <recommendedName>
        <fullName evidence="5">SbsA Ig-like domain-containing protein</fullName>
    </recommendedName>
</protein>
<feature type="signal peptide" evidence="2">
    <location>
        <begin position="1"/>
        <end position="23"/>
    </location>
</feature>
<feature type="chain" id="PRO_5038948956" description="SbsA Ig-like domain-containing protein" evidence="2">
    <location>
        <begin position="24"/>
        <end position="361"/>
    </location>
</feature>
<evidence type="ECO:0000256" key="2">
    <source>
        <dbReference type="SAM" id="SignalP"/>
    </source>
</evidence>
<proteinExistence type="predicted"/>
<evidence type="ECO:0008006" key="5">
    <source>
        <dbReference type="Google" id="ProtNLM"/>
    </source>
</evidence>